<dbReference type="OrthoDB" id="1097812at2"/>
<accession>A0A4V3XKC1</accession>
<keyword evidence="3" id="KW-1185">Reference proteome</keyword>
<dbReference type="Proteomes" id="UP000308528">
    <property type="component" value="Unassembled WGS sequence"/>
</dbReference>
<dbReference type="EMBL" id="SRSF01000009">
    <property type="protein sequence ID" value="THH36383.1"/>
    <property type="molecule type" value="Genomic_DNA"/>
</dbReference>
<organism evidence="2 3">
    <name type="scientific">Neolewinella litorea</name>
    <dbReference type="NCBI Taxonomy" id="2562452"/>
    <lineage>
        <taxon>Bacteria</taxon>
        <taxon>Pseudomonadati</taxon>
        <taxon>Bacteroidota</taxon>
        <taxon>Saprospiria</taxon>
        <taxon>Saprospirales</taxon>
        <taxon>Lewinellaceae</taxon>
        <taxon>Neolewinella</taxon>
    </lineage>
</organism>
<protein>
    <submittedName>
        <fullName evidence="2">Uncharacterized protein</fullName>
    </submittedName>
</protein>
<keyword evidence="1" id="KW-0175">Coiled coil</keyword>
<dbReference type="RefSeq" id="WP_136460186.1">
    <property type="nucleotide sequence ID" value="NZ_SRSF01000009.1"/>
</dbReference>
<proteinExistence type="predicted"/>
<name>A0A4V3XKC1_9BACT</name>
<gene>
    <name evidence="2" type="ORF">E4021_14960</name>
</gene>
<reference evidence="2 3" key="1">
    <citation type="submission" date="2019-04" db="EMBL/GenBank/DDBJ databases">
        <title>Lewinella litorea sp. nov., isolated from a marine sand.</title>
        <authorList>
            <person name="Yoon J.-H."/>
        </authorList>
    </citation>
    <scope>NUCLEOTIDE SEQUENCE [LARGE SCALE GENOMIC DNA]</scope>
    <source>
        <strain evidence="2 3">HSMS-39</strain>
    </source>
</reference>
<dbReference type="AlphaFoldDB" id="A0A4V3XKC1"/>
<evidence type="ECO:0000313" key="2">
    <source>
        <dbReference type="EMBL" id="THH36383.1"/>
    </source>
</evidence>
<comment type="caution">
    <text evidence="2">The sequence shown here is derived from an EMBL/GenBank/DDBJ whole genome shotgun (WGS) entry which is preliminary data.</text>
</comment>
<sequence length="374" mass="43889">MMNLFETTDRSDESHMRVDETLYEFFNRSASDYSIRLRDRLESWFKDYPEKEKSDLISSFKNDWYPSYFELLLFRIFHTLKFGVVVHPEMENTTKRPDFMLSKDGIVIYAEARLARDKSEKEEKVENITNEIVDKINKNVASDSVFLSIYDIQIKQIKSEKLQELYRRLNEYIEENKEKIRDESYWISSERYKDRFIYECESFRIECSLIPRTISTEKPVNIVGIQGSAAQIIDPIQYLKNAINRKAGRYGKLDKPFIVCVQIGSVFGAHDSELDDLMFGQGVYSMTTKSSFREHNGMFGSEVNPKMTRVSGVLFVRSDYMVPESTTLRYYKNPNAKYPFDFGGLIEKHSYNWKSIQVQIGEFDSTVLTHSDLN</sequence>
<evidence type="ECO:0000313" key="3">
    <source>
        <dbReference type="Proteomes" id="UP000308528"/>
    </source>
</evidence>
<evidence type="ECO:0000256" key="1">
    <source>
        <dbReference type="SAM" id="Coils"/>
    </source>
</evidence>
<feature type="coiled-coil region" evidence="1">
    <location>
        <begin position="111"/>
        <end position="182"/>
    </location>
</feature>